<dbReference type="AlphaFoldDB" id="A0AAV9E0Y8"/>
<dbReference type="EMBL" id="JAUJYO010000010">
    <property type="protein sequence ID" value="KAK1307236.1"/>
    <property type="molecule type" value="Genomic_DNA"/>
</dbReference>
<reference evidence="3" key="1">
    <citation type="journal article" date="2023" name="Nat. Commun.">
        <title>Diploid and tetraploid genomes of Acorus and the evolution of monocots.</title>
        <authorList>
            <person name="Ma L."/>
            <person name="Liu K.W."/>
            <person name="Li Z."/>
            <person name="Hsiao Y.Y."/>
            <person name="Qi Y."/>
            <person name="Fu T."/>
            <person name="Tang G.D."/>
            <person name="Zhang D."/>
            <person name="Sun W.H."/>
            <person name="Liu D.K."/>
            <person name="Li Y."/>
            <person name="Chen G.Z."/>
            <person name="Liu X.D."/>
            <person name="Liao X.Y."/>
            <person name="Jiang Y.T."/>
            <person name="Yu X."/>
            <person name="Hao Y."/>
            <person name="Huang J."/>
            <person name="Zhao X.W."/>
            <person name="Ke S."/>
            <person name="Chen Y.Y."/>
            <person name="Wu W.L."/>
            <person name="Hsu J.L."/>
            <person name="Lin Y.F."/>
            <person name="Huang M.D."/>
            <person name="Li C.Y."/>
            <person name="Huang L."/>
            <person name="Wang Z.W."/>
            <person name="Zhao X."/>
            <person name="Zhong W.Y."/>
            <person name="Peng D.H."/>
            <person name="Ahmad S."/>
            <person name="Lan S."/>
            <person name="Zhang J.S."/>
            <person name="Tsai W.C."/>
            <person name="Van de Peer Y."/>
            <person name="Liu Z.J."/>
        </authorList>
    </citation>
    <scope>NUCLEOTIDE SEQUENCE</scope>
    <source>
        <strain evidence="3">CP</strain>
    </source>
</reference>
<keyword evidence="1" id="KW-0175">Coiled coil</keyword>
<proteinExistence type="predicted"/>
<dbReference type="InterPro" id="IPR039116">
    <property type="entry name" value="CCDC93"/>
</dbReference>
<evidence type="ECO:0000313" key="4">
    <source>
        <dbReference type="Proteomes" id="UP001180020"/>
    </source>
</evidence>
<dbReference type="PANTHER" id="PTHR16441:SF0">
    <property type="entry name" value="COILED-COIL DOMAIN-CONTAINING PROTEIN 93"/>
    <property type="match status" value="1"/>
</dbReference>
<feature type="domain" description="CCDC93 coiled-coil" evidence="2">
    <location>
        <begin position="9"/>
        <end position="233"/>
    </location>
</feature>
<feature type="coiled-coil region" evidence="1">
    <location>
        <begin position="30"/>
        <end position="87"/>
    </location>
</feature>
<dbReference type="GO" id="GO:0006893">
    <property type="term" value="P:Golgi to plasma membrane transport"/>
    <property type="evidence" value="ECO:0007669"/>
    <property type="project" value="TreeGrafter"/>
</dbReference>
<evidence type="ECO:0000313" key="3">
    <source>
        <dbReference type="EMBL" id="KAK1307236.1"/>
    </source>
</evidence>
<gene>
    <name evidence="3" type="ORF">QJS10_CPA10g00478</name>
</gene>
<name>A0AAV9E0Y8_ACOCL</name>
<sequence>MSEGSDDVAQRLKSMLELLKALELKESDFRTSCKQIHADMQAEIRELENEIMMSNEQAESVDYNHALSNAMEKLDSAKKDLAAKFRENLSLKRQVDDVPVQMELIQFERRFSELYAQIQEKHQLTQKHYATYNALLEIKELMLKETSLLNSINSQFQGALASTTACSRLIDSMESIVKGIKQKLGKVELELLTEQKVRDSLKEKYAKAISERRHFASLLKAFQEECTKSEKLRSIQNLTVLEALNL</sequence>
<dbReference type="Pfam" id="PF09762">
    <property type="entry name" value="CCDC93_CC"/>
    <property type="match status" value="1"/>
</dbReference>
<dbReference type="Proteomes" id="UP001180020">
    <property type="component" value="Unassembled WGS sequence"/>
</dbReference>
<comment type="caution">
    <text evidence="3">The sequence shown here is derived from an EMBL/GenBank/DDBJ whole genome shotgun (WGS) entry which is preliminary data.</text>
</comment>
<reference evidence="3" key="2">
    <citation type="submission" date="2023-06" db="EMBL/GenBank/DDBJ databases">
        <authorList>
            <person name="Ma L."/>
            <person name="Liu K.-W."/>
            <person name="Li Z."/>
            <person name="Hsiao Y.-Y."/>
            <person name="Qi Y."/>
            <person name="Fu T."/>
            <person name="Tang G."/>
            <person name="Zhang D."/>
            <person name="Sun W.-H."/>
            <person name="Liu D.-K."/>
            <person name="Li Y."/>
            <person name="Chen G.-Z."/>
            <person name="Liu X.-D."/>
            <person name="Liao X.-Y."/>
            <person name="Jiang Y.-T."/>
            <person name="Yu X."/>
            <person name="Hao Y."/>
            <person name="Huang J."/>
            <person name="Zhao X.-W."/>
            <person name="Ke S."/>
            <person name="Chen Y.-Y."/>
            <person name="Wu W.-L."/>
            <person name="Hsu J.-L."/>
            <person name="Lin Y.-F."/>
            <person name="Huang M.-D."/>
            <person name="Li C.-Y."/>
            <person name="Huang L."/>
            <person name="Wang Z.-W."/>
            <person name="Zhao X."/>
            <person name="Zhong W.-Y."/>
            <person name="Peng D.-H."/>
            <person name="Ahmad S."/>
            <person name="Lan S."/>
            <person name="Zhang J.-S."/>
            <person name="Tsai W.-C."/>
            <person name="Van De Peer Y."/>
            <person name="Liu Z.-J."/>
        </authorList>
    </citation>
    <scope>NUCLEOTIDE SEQUENCE</scope>
    <source>
        <strain evidence="3">CP</strain>
        <tissue evidence="3">Leaves</tissue>
    </source>
</reference>
<protein>
    <recommendedName>
        <fullName evidence="2">CCDC93 coiled-coil domain-containing protein</fullName>
    </recommendedName>
</protein>
<evidence type="ECO:0000259" key="2">
    <source>
        <dbReference type="Pfam" id="PF09762"/>
    </source>
</evidence>
<keyword evidence="4" id="KW-1185">Reference proteome</keyword>
<accession>A0AAV9E0Y8</accession>
<evidence type="ECO:0000256" key="1">
    <source>
        <dbReference type="SAM" id="Coils"/>
    </source>
</evidence>
<dbReference type="InterPro" id="IPR019159">
    <property type="entry name" value="CCDC93_CC"/>
</dbReference>
<organism evidence="3 4">
    <name type="scientific">Acorus calamus</name>
    <name type="common">Sweet flag</name>
    <dbReference type="NCBI Taxonomy" id="4465"/>
    <lineage>
        <taxon>Eukaryota</taxon>
        <taxon>Viridiplantae</taxon>
        <taxon>Streptophyta</taxon>
        <taxon>Embryophyta</taxon>
        <taxon>Tracheophyta</taxon>
        <taxon>Spermatophyta</taxon>
        <taxon>Magnoliopsida</taxon>
        <taxon>Liliopsida</taxon>
        <taxon>Acoraceae</taxon>
        <taxon>Acorus</taxon>
    </lineage>
</organism>
<dbReference type="PANTHER" id="PTHR16441">
    <property type="entry name" value="FIDIPIDINE"/>
    <property type="match status" value="1"/>
</dbReference>